<feature type="transmembrane region" description="Helical" evidence="9">
    <location>
        <begin position="248"/>
        <end position="271"/>
    </location>
</feature>
<evidence type="ECO:0000256" key="6">
    <source>
        <dbReference type="ARBA" id="ARBA00034221"/>
    </source>
</evidence>
<dbReference type="NCBIfam" id="TIGR00361">
    <property type="entry name" value="ComEC_Rec2"/>
    <property type="match status" value="1"/>
</dbReference>
<evidence type="ECO:0000256" key="1">
    <source>
        <dbReference type="ARBA" id="ARBA00004651"/>
    </source>
</evidence>
<evidence type="ECO:0000313" key="13">
    <source>
        <dbReference type="Proteomes" id="UP000826616"/>
    </source>
</evidence>
<proteinExistence type="predicted"/>
<dbReference type="InterPro" id="IPR035681">
    <property type="entry name" value="ComA-like_MBL"/>
</dbReference>
<protein>
    <submittedName>
        <fullName evidence="12">DNA internalization-related competence protein ComEC/Rec2</fullName>
    </submittedName>
</protein>
<dbReference type="CDD" id="cd07731">
    <property type="entry name" value="ComA-like_MBL-fold"/>
    <property type="match status" value="1"/>
</dbReference>
<dbReference type="InterPro" id="IPR004477">
    <property type="entry name" value="ComEC_N"/>
</dbReference>
<dbReference type="PANTHER" id="PTHR30619:SF1">
    <property type="entry name" value="RECOMBINATION PROTEIN 2"/>
    <property type="match status" value="1"/>
</dbReference>
<dbReference type="InterPro" id="IPR001279">
    <property type="entry name" value="Metallo-B-lactamas"/>
</dbReference>
<gene>
    <name evidence="12" type="ORF">K3F53_13665</name>
</gene>
<comment type="subcellular location">
    <subcellularLocation>
        <location evidence="1">Cell membrane</location>
        <topology evidence="1">Multi-pass membrane protein</topology>
    </subcellularLocation>
</comment>
<feature type="transmembrane region" description="Helical" evidence="9">
    <location>
        <begin position="410"/>
        <end position="433"/>
    </location>
</feature>
<dbReference type="InterPro" id="IPR036866">
    <property type="entry name" value="RibonucZ/Hydroxyglut_hydro"/>
</dbReference>
<feature type="domain" description="Metallo-beta-lactamase" evidence="11">
    <location>
        <begin position="534"/>
        <end position="747"/>
    </location>
</feature>
<keyword evidence="13" id="KW-1185">Reference proteome</keyword>
<dbReference type="SUPFAM" id="SSF56281">
    <property type="entry name" value="Metallo-hydrolase/oxidoreductase"/>
    <property type="match status" value="1"/>
</dbReference>
<feature type="transmembrane region" description="Helical" evidence="9">
    <location>
        <begin position="30"/>
        <end position="46"/>
    </location>
</feature>
<evidence type="ECO:0000256" key="2">
    <source>
        <dbReference type="ARBA" id="ARBA00022475"/>
    </source>
</evidence>
<feature type="transmembrane region" description="Helical" evidence="9">
    <location>
        <begin position="324"/>
        <end position="343"/>
    </location>
</feature>
<evidence type="ECO:0000313" key="12">
    <source>
        <dbReference type="EMBL" id="QYY41930.1"/>
    </source>
</evidence>
<feature type="transmembrane region" description="Helical" evidence="9">
    <location>
        <begin position="51"/>
        <end position="71"/>
    </location>
</feature>
<evidence type="ECO:0000256" key="8">
    <source>
        <dbReference type="ARBA" id="ARBA00048505"/>
    </source>
</evidence>
<organism evidence="12 13">
    <name type="scientific">Aneurinibacillus thermoaerophilus</name>
    <dbReference type="NCBI Taxonomy" id="143495"/>
    <lineage>
        <taxon>Bacteria</taxon>
        <taxon>Bacillati</taxon>
        <taxon>Bacillota</taxon>
        <taxon>Bacilli</taxon>
        <taxon>Bacillales</taxon>
        <taxon>Paenibacillaceae</taxon>
        <taxon>Aneurinibacillus group</taxon>
        <taxon>Aneurinibacillus</taxon>
    </lineage>
</organism>
<evidence type="ECO:0000256" key="10">
    <source>
        <dbReference type="SAM" id="SignalP"/>
    </source>
</evidence>
<evidence type="ECO:0000259" key="11">
    <source>
        <dbReference type="SMART" id="SM00849"/>
    </source>
</evidence>
<reference evidence="12 13" key="1">
    <citation type="submission" date="2021-08" db="EMBL/GenBank/DDBJ databases">
        <title>Complete genome sequence of the strain Aneurinibacillus thermoaerophilus CCM 8960.</title>
        <authorList>
            <person name="Musilova J."/>
            <person name="Kourilova X."/>
            <person name="Pernicova I."/>
            <person name="Bezdicek M."/>
            <person name="Lengerova M."/>
            <person name="Obruca S."/>
            <person name="Sedlar K."/>
        </authorList>
    </citation>
    <scope>NUCLEOTIDE SEQUENCE [LARGE SCALE GENOMIC DNA]</scope>
    <source>
        <strain evidence="12 13">CCM 8960</strain>
    </source>
</reference>
<evidence type="ECO:0000256" key="9">
    <source>
        <dbReference type="SAM" id="Phobius"/>
    </source>
</evidence>
<evidence type="ECO:0000256" key="4">
    <source>
        <dbReference type="ARBA" id="ARBA00022989"/>
    </source>
</evidence>
<dbReference type="Pfam" id="PF03772">
    <property type="entry name" value="Competence"/>
    <property type="match status" value="1"/>
</dbReference>
<dbReference type="Pfam" id="PF00753">
    <property type="entry name" value="Lactamase_B"/>
    <property type="match status" value="1"/>
</dbReference>
<evidence type="ECO:0000256" key="7">
    <source>
        <dbReference type="ARBA" id="ARBA00034301"/>
    </source>
</evidence>
<comment type="catalytic activity">
    <reaction evidence="8">
        <text>3',5'-cyclic UMP + H2O = UMP + H(+)</text>
        <dbReference type="Rhea" id="RHEA:70575"/>
        <dbReference type="ChEBI" id="CHEBI:15377"/>
        <dbReference type="ChEBI" id="CHEBI:15378"/>
        <dbReference type="ChEBI" id="CHEBI:57865"/>
        <dbReference type="ChEBI" id="CHEBI:184387"/>
    </reaction>
    <physiologicalReaction direction="left-to-right" evidence="8">
        <dbReference type="Rhea" id="RHEA:70576"/>
    </physiologicalReaction>
</comment>
<accession>A0ABX8Y942</accession>
<dbReference type="GeneID" id="97142425"/>
<feature type="transmembrane region" description="Helical" evidence="9">
    <location>
        <begin position="349"/>
        <end position="366"/>
    </location>
</feature>
<dbReference type="InterPro" id="IPR052159">
    <property type="entry name" value="Competence_DNA_uptake"/>
</dbReference>
<feature type="transmembrane region" description="Helical" evidence="9">
    <location>
        <begin position="291"/>
        <end position="317"/>
    </location>
</feature>
<feature type="signal peptide" evidence="10">
    <location>
        <begin position="1"/>
        <end position="20"/>
    </location>
</feature>
<comment type="function">
    <text evidence="7">Counteracts the endogenous Pycsar antiviral defense system. Phosphodiesterase that enables metal-dependent hydrolysis of host cyclic nucleotide Pycsar defense signals such as cCMP and cUMP.</text>
</comment>
<feature type="chain" id="PRO_5045463210" evidence="10">
    <location>
        <begin position="21"/>
        <end position="799"/>
    </location>
</feature>
<keyword evidence="10" id="KW-0732">Signal</keyword>
<keyword evidence="5 9" id="KW-0472">Membrane</keyword>
<keyword evidence="3 9" id="KW-0812">Transmembrane</keyword>
<dbReference type="RefSeq" id="WP_057898053.1">
    <property type="nucleotide sequence ID" value="NZ_CP080764.1"/>
</dbReference>
<dbReference type="Proteomes" id="UP000826616">
    <property type="component" value="Chromosome"/>
</dbReference>
<dbReference type="Pfam" id="PF13567">
    <property type="entry name" value="DUF4131"/>
    <property type="match status" value="1"/>
</dbReference>
<comment type="catalytic activity">
    <reaction evidence="6">
        <text>3',5'-cyclic CMP + H2O = CMP + H(+)</text>
        <dbReference type="Rhea" id="RHEA:72675"/>
        <dbReference type="ChEBI" id="CHEBI:15377"/>
        <dbReference type="ChEBI" id="CHEBI:15378"/>
        <dbReference type="ChEBI" id="CHEBI:58003"/>
        <dbReference type="ChEBI" id="CHEBI:60377"/>
    </reaction>
    <physiologicalReaction direction="left-to-right" evidence="6">
        <dbReference type="Rhea" id="RHEA:72676"/>
    </physiologicalReaction>
</comment>
<dbReference type="Gene3D" id="3.60.15.10">
    <property type="entry name" value="Ribonuclease Z/Hydroxyacylglutathione hydrolase-like"/>
    <property type="match status" value="1"/>
</dbReference>
<name>A0ABX8Y942_ANETH</name>
<evidence type="ECO:0000256" key="5">
    <source>
        <dbReference type="ARBA" id="ARBA00023136"/>
    </source>
</evidence>
<dbReference type="InterPro" id="IPR004797">
    <property type="entry name" value="Competence_ComEC/Rec2"/>
</dbReference>
<dbReference type="SMART" id="SM00849">
    <property type="entry name" value="Lactamase_B"/>
    <property type="match status" value="1"/>
</dbReference>
<dbReference type="InterPro" id="IPR025405">
    <property type="entry name" value="DUF4131"/>
</dbReference>
<keyword evidence="4 9" id="KW-1133">Transmembrane helix</keyword>
<keyword evidence="2" id="KW-1003">Cell membrane</keyword>
<feature type="transmembrane region" description="Helical" evidence="9">
    <location>
        <begin position="498"/>
        <end position="520"/>
    </location>
</feature>
<feature type="transmembrane region" description="Helical" evidence="9">
    <location>
        <begin position="473"/>
        <end position="492"/>
    </location>
</feature>
<evidence type="ECO:0000256" key="3">
    <source>
        <dbReference type="ARBA" id="ARBA00022692"/>
    </source>
</evidence>
<dbReference type="NCBIfam" id="TIGR00360">
    <property type="entry name" value="ComEC_N-term"/>
    <property type="match status" value="1"/>
</dbReference>
<sequence>MRQRALFFCGLYMLSGLVCASQFVNSARLGCGLLLGFIIVGILPVFKNKAYYKLVVTGLLFFITGFSWYLWIEKHNVSILPDETNAAFAGEIQSAVMFDGDRCKFILRIHVLNGKALEVPELVQTTIYFRNEASRRQAEKVLSYGATLSGKIEIERPAPPTNPGAFDYPTYLHRKHIHRIGKIWDVESLSYGHAPIGFTGLMMSWQKKLANRAFELYHPTSAGLLSGMLLGAVDRVDPELYTTFSSLGLTHVIAISGQHITLLVVALVYVLRLFGFTRERSYLLTACLLPVYVVMTGSSASAVRALIMGELALFALLMRRAKDGWNLLGASFLCMALANPYYIHDVGFQLSYLVTFGLLSFVPPLMRKLPFKRDGVRGLAAVTLAATLVSFPLTIYYFHVYSFLSPLVNFLFVPFISIMIAPMAAISFMLGMIHPAFGFLPAKVVDTLLLPVLQLLDKAEEWRSFRFVFRSPSLFWIGGYTFWLLFLLGWLYDKIALNWKNVMIFASFSFLLFGTLFISWERKGVTITFLDIGQGDAIVVETPRNVVLIDGGGPLPEGNKKPWQRRRDPFNPVKSVVMPFLYSRGISTIDLLVLTHGDSDHVGGMPYLLNHIRVKQAMVNGLPAKTEIEAEINRLFKEKRISVRKAEQGQVWREEPEIVWRVLNPASAPSSTGEDNANSVVLLLQAYGVRMLFTGDLEKDGEQRLLSEANIGRVDVLKVGHHGSKSSTSENWVNYLKPKLSVISVGKKNRYGHPHREVIARLAALDSIILRTDICGAITVYVRDGIVIYRTFGKSTACR</sequence>
<dbReference type="EMBL" id="CP080764">
    <property type="protein sequence ID" value="QYY41930.1"/>
    <property type="molecule type" value="Genomic_DNA"/>
</dbReference>
<feature type="transmembrane region" description="Helical" evidence="9">
    <location>
        <begin position="378"/>
        <end position="398"/>
    </location>
</feature>
<dbReference type="PANTHER" id="PTHR30619">
    <property type="entry name" value="DNA INTERNALIZATION/COMPETENCE PROTEIN COMEC/REC2"/>
    <property type="match status" value="1"/>
</dbReference>